<dbReference type="GO" id="GO:0045505">
    <property type="term" value="F:dynein intermediate chain binding"/>
    <property type="evidence" value="ECO:0007669"/>
    <property type="project" value="InterPro"/>
</dbReference>
<protein>
    <recommendedName>
        <fullName evidence="13">Dynein heavy chain linker domain-containing protein</fullName>
    </recommendedName>
</protein>
<keyword evidence="4" id="KW-0493">Microtubule</keyword>
<keyword evidence="9" id="KW-0175">Coiled coil</keyword>
<sequence length="837" mass="95434">MLAYVLDDYGTKVYEALLTATKRSLLTLAEASGCDISVSAHAGSGDSAKALPDTKELPDKPERPLSALSTLSDMTWNDDAGQEVTYLQSPLFRVCNAKFKLAVKYDVPNTIIDPSLEVVKAAVNSVAQQMLKAVRGVKWASDNVGDKFYERIMTDGLVKETLAALADMVEDLAPIVRQHIHHFSMYDFLWKDDLNANYLEFMKSDPGIGTIEREILRIPKNLIVGPIILDTSPITNALHGFSVAWKARYADVLHEEAKVRIPRVEVEEVDSLRVRWEELLELADSVREDLLKEKRNAFEQELDKQVKTFVVEVIQFRNAFDAQGPSVPGISPEEAVSRLHDFQQKYKLYDAKRKTLDSVSKLFGIKCKPFPELDKTGEELDLLGQLYGLFQKFIRFDKRFRDTLWAEVDLDNTNKEVESFWDECLALPSKLKDWDAYHDLKLAIQKYLDVFPLLHRLAAKEIRNRHWLQVMSATGSSFQLEANVFKMHHLLDIDLIAHKEEIEEICHAASKEMELEVKMRITEEEWTEQVLAFEHYKKLGPIYLDKAFTERLLEQLEDAQALLASMLTSKYIGPLREEAASWAEKLKEVEDVLEIWLEVQDLWQYLEEVFSNPTASKCHHYGYQCCHNGCQHDQHGYQRDQHGYQHYYMVTSVVTMVTSVVTMVTSMINMVTSVINMVTSIITWLPVPSLWLPVLSQWLFALSIRIVNMALCCYGGEVPKGIVLRHIYEELETCFKSLASYLDGKRKAFPRFYMVSDAVLLAILSRPKDLESVRPYFRCLFSAINDIKVEKSGFGELGEDGGSPFTLSPDGTTREGTADSPTRRGTPKPRSSRSFAF</sequence>
<evidence type="ECO:0000256" key="3">
    <source>
        <dbReference type="ARBA" id="ARBA00022490"/>
    </source>
</evidence>
<keyword evidence="10" id="KW-0505">Motor protein</keyword>
<dbReference type="InterPro" id="IPR013602">
    <property type="entry name" value="Dynein_heavy_linker"/>
</dbReference>
<evidence type="ECO:0000256" key="10">
    <source>
        <dbReference type="ARBA" id="ARBA00023175"/>
    </source>
</evidence>
<keyword evidence="15" id="KW-1185">Reference proteome</keyword>
<proteinExistence type="inferred from homology"/>
<dbReference type="Gene3D" id="1.20.140.100">
    <property type="entry name" value="Dynein heavy chain, N-terminal domain 2"/>
    <property type="match status" value="1"/>
</dbReference>
<keyword evidence="5" id="KW-0677">Repeat</keyword>
<comment type="caution">
    <text evidence="14">The sequence shown here is derived from an EMBL/GenBank/DDBJ whole genome shotgun (WGS) entry which is preliminary data.</text>
</comment>
<dbReference type="GO" id="GO:0051959">
    <property type="term" value="F:dynein light intermediate chain binding"/>
    <property type="evidence" value="ECO:0007669"/>
    <property type="project" value="InterPro"/>
</dbReference>
<feature type="domain" description="Dynein heavy chain linker" evidence="13">
    <location>
        <begin position="724"/>
        <end position="791"/>
    </location>
</feature>
<comment type="subcellular location">
    <subcellularLocation>
        <location evidence="1">Cytoplasm</location>
        <location evidence="1">Cytoskeleton</location>
    </subcellularLocation>
</comment>
<feature type="compositionally biased region" description="Basic and acidic residues" evidence="12">
    <location>
        <begin position="52"/>
        <end position="63"/>
    </location>
</feature>
<dbReference type="InterPro" id="IPR042222">
    <property type="entry name" value="Dynein_2_N"/>
</dbReference>
<dbReference type="PANTHER" id="PTHR46961:SF15">
    <property type="entry name" value="AAA+ ATPASE DOMAIN-CONTAINING PROTEIN"/>
    <property type="match status" value="1"/>
</dbReference>
<evidence type="ECO:0000256" key="6">
    <source>
        <dbReference type="ARBA" id="ARBA00022741"/>
    </source>
</evidence>
<keyword evidence="11" id="KW-0206">Cytoskeleton</keyword>
<reference evidence="14" key="1">
    <citation type="submission" date="2020-06" db="EMBL/GenBank/DDBJ databases">
        <title>Draft genome of Bugula neritina, a colonial animal packing powerful symbionts and potential medicines.</title>
        <authorList>
            <person name="Rayko M."/>
        </authorList>
    </citation>
    <scope>NUCLEOTIDE SEQUENCE [LARGE SCALE GENOMIC DNA]</scope>
    <source>
        <strain evidence="14">Kwan_BN1</strain>
    </source>
</reference>
<dbReference type="EMBL" id="VXIV02000303">
    <property type="protein sequence ID" value="KAF6039111.1"/>
    <property type="molecule type" value="Genomic_DNA"/>
</dbReference>
<evidence type="ECO:0000256" key="7">
    <source>
        <dbReference type="ARBA" id="ARBA00022840"/>
    </source>
</evidence>
<evidence type="ECO:0000256" key="2">
    <source>
        <dbReference type="ARBA" id="ARBA00008887"/>
    </source>
</evidence>
<evidence type="ECO:0000256" key="8">
    <source>
        <dbReference type="ARBA" id="ARBA00023017"/>
    </source>
</evidence>
<dbReference type="Gene3D" id="1.10.287.2620">
    <property type="match status" value="1"/>
</dbReference>
<dbReference type="InterPro" id="IPR026983">
    <property type="entry name" value="DHC"/>
</dbReference>
<feature type="domain" description="Dynein heavy chain linker" evidence="13">
    <location>
        <begin position="373"/>
        <end position="613"/>
    </location>
</feature>
<evidence type="ECO:0000256" key="4">
    <source>
        <dbReference type="ARBA" id="ARBA00022701"/>
    </source>
</evidence>
<dbReference type="GO" id="GO:0005874">
    <property type="term" value="C:microtubule"/>
    <property type="evidence" value="ECO:0007669"/>
    <property type="project" value="UniProtKB-KW"/>
</dbReference>
<dbReference type="OrthoDB" id="286107at2759"/>
<comment type="similarity">
    <text evidence="2">Belongs to the dynein heavy chain family.</text>
</comment>
<dbReference type="Pfam" id="PF08393">
    <property type="entry name" value="DHC_N2"/>
    <property type="match status" value="2"/>
</dbReference>
<evidence type="ECO:0000256" key="12">
    <source>
        <dbReference type="SAM" id="MobiDB-lite"/>
    </source>
</evidence>
<dbReference type="Proteomes" id="UP000593567">
    <property type="component" value="Unassembled WGS sequence"/>
</dbReference>
<keyword evidence="7" id="KW-0067">ATP-binding</keyword>
<evidence type="ECO:0000313" key="15">
    <source>
        <dbReference type="Proteomes" id="UP000593567"/>
    </source>
</evidence>
<organism evidence="14 15">
    <name type="scientific">Bugula neritina</name>
    <name type="common">Brown bryozoan</name>
    <name type="synonym">Sertularia neritina</name>
    <dbReference type="NCBI Taxonomy" id="10212"/>
    <lineage>
        <taxon>Eukaryota</taxon>
        <taxon>Metazoa</taxon>
        <taxon>Spiralia</taxon>
        <taxon>Lophotrochozoa</taxon>
        <taxon>Bryozoa</taxon>
        <taxon>Gymnolaemata</taxon>
        <taxon>Cheilostomatida</taxon>
        <taxon>Flustrina</taxon>
        <taxon>Buguloidea</taxon>
        <taxon>Bugulidae</taxon>
        <taxon>Bugula</taxon>
    </lineage>
</organism>
<evidence type="ECO:0000256" key="11">
    <source>
        <dbReference type="ARBA" id="ARBA00023212"/>
    </source>
</evidence>
<dbReference type="AlphaFoldDB" id="A0A7J7KLI6"/>
<evidence type="ECO:0000256" key="5">
    <source>
        <dbReference type="ARBA" id="ARBA00022737"/>
    </source>
</evidence>
<dbReference type="FunFam" id="1.10.287.2620:FF:000001">
    <property type="entry name" value="Cytoplasmic dynein heavy chain 1"/>
    <property type="match status" value="1"/>
</dbReference>
<dbReference type="GO" id="GO:0030286">
    <property type="term" value="C:dynein complex"/>
    <property type="evidence" value="ECO:0007669"/>
    <property type="project" value="UniProtKB-KW"/>
</dbReference>
<accession>A0A7J7KLI6</accession>
<dbReference type="GO" id="GO:0007018">
    <property type="term" value="P:microtubule-based movement"/>
    <property type="evidence" value="ECO:0007669"/>
    <property type="project" value="InterPro"/>
</dbReference>
<evidence type="ECO:0000259" key="13">
    <source>
        <dbReference type="Pfam" id="PF08393"/>
    </source>
</evidence>
<evidence type="ECO:0000256" key="1">
    <source>
        <dbReference type="ARBA" id="ARBA00004245"/>
    </source>
</evidence>
<dbReference type="Gene3D" id="3.20.180.20">
    <property type="entry name" value="Dynein heavy chain, N-terminal domain 2"/>
    <property type="match status" value="1"/>
</dbReference>
<dbReference type="GO" id="GO:0005524">
    <property type="term" value="F:ATP binding"/>
    <property type="evidence" value="ECO:0007669"/>
    <property type="project" value="UniProtKB-KW"/>
</dbReference>
<keyword evidence="3" id="KW-0963">Cytoplasm</keyword>
<feature type="region of interest" description="Disordered" evidence="12">
    <location>
        <begin position="795"/>
        <end position="837"/>
    </location>
</feature>
<feature type="region of interest" description="Disordered" evidence="12">
    <location>
        <begin position="44"/>
        <end position="63"/>
    </location>
</feature>
<evidence type="ECO:0000256" key="9">
    <source>
        <dbReference type="ARBA" id="ARBA00023054"/>
    </source>
</evidence>
<evidence type="ECO:0000313" key="14">
    <source>
        <dbReference type="EMBL" id="KAF6039111.1"/>
    </source>
</evidence>
<keyword evidence="8" id="KW-0243">Dynein</keyword>
<gene>
    <name evidence="14" type="ORF">EB796_002583</name>
</gene>
<name>A0A7J7KLI6_BUGNE</name>
<dbReference type="InterPro" id="IPR042228">
    <property type="entry name" value="Dynein_linker_3"/>
</dbReference>
<keyword evidence="6" id="KW-0547">Nucleotide-binding</keyword>
<dbReference type="PANTHER" id="PTHR46961">
    <property type="entry name" value="DYNEIN HEAVY CHAIN 1, AXONEMAL-LIKE PROTEIN"/>
    <property type="match status" value="1"/>
</dbReference>